<keyword evidence="1" id="KW-0732">Signal</keyword>
<feature type="signal peptide" evidence="1">
    <location>
        <begin position="1"/>
        <end position="15"/>
    </location>
</feature>
<gene>
    <name evidence="2" type="ORF">P8627_05305</name>
</gene>
<protein>
    <recommendedName>
        <fullName evidence="4">Lipoprotein</fullName>
    </recommendedName>
</protein>
<name>A0ABY8LGB0_9RHOB</name>
<proteinExistence type="predicted"/>
<dbReference type="Proteomes" id="UP001243420">
    <property type="component" value="Chromosome"/>
</dbReference>
<evidence type="ECO:0000313" key="3">
    <source>
        <dbReference type="Proteomes" id="UP001243420"/>
    </source>
</evidence>
<feature type="chain" id="PRO_5047038002" description="Lipoprotein" evidence="1">
    <location>
        <begin position="16"/>
        <end position="218"/>
    </location>
</feature>
<dbReference type="EMBL" id="CP122537">
    <property type="protein sequence ID" value="WGH79682.1"/>
    <property type="molecule type" value="Genomic_DNA"/>
</dbReference>
<dbReference type="RefSeq" id="WP_279966614.1">
    <property type="nucleotide sequence ID" value="NZ_CP122537.1"/>
</dbReference>
<accession>A0ABY8LGB0</accession>
<evidence type="ECO:0000256" key="1">
    <source>
        <dbReference type="SAM" id="SignalP"/>
    </source>
</evidence>
<keyword evidence="3" id="KW-1185">Reference proteome</keyword>
<organism evidence="2 3">
    <name type="scientific">Jannaschia ovalis</name>
    <dbReference type="NCBI Taxonomy" id="3038773"/>
    <lineage>
        <taxon>Bacteria</taxon>
        <taxon>Pseudomonadati</taxon>
        <taxon>Pseudomonadota</taxon>
        <taxon>Alphaproteobacteria</taxon>
        <taxon>Rhodobacterales</taxon>
        <taxon>Roseobacteraceae</taxon>
        <taxon>Jannaschia</taxon>
    </lineage>
</organism>
<sequence length="218" mass="23669">MLRAALLALTLPLLAACGADDIYAPMEEVSRHAYVAPGPAKLTLLTAINNRSGAGGHSALMVSGSQRVIFDPAGTWWHPNAPERGDVLYGIDPTMLEFYLDYHARPTYHMVIQEIPVDAATAERALQMVQSHGPAGKATCGQSVSGILRELGFSTVGRSWYPDRIMKDFATVPGVIQHKLFDDTVDPHSPERRAVEFDADGNVIQPGATRITDTGFER</sequence>
<evidence type="ECO:0000313" key="2">
    <source>
        <dbReference type="EMBL" id="WGH79682.1"/>
    </source>
</evidence>
<dbReference type="PROSITE" id="PS51257">
    <property type="entry name" value="PROKAR_LIPOPROTEIN"/>
    <property type="match status" value="1"/>
</dbReference>
<evidence type="ECO:0008006" key="4">
    <source>
        <dbReference type="Google" id="ProtNLM"/>
    </source>
</evidence>
<reference evidence="2 3" key="1">
    <citation type="submission" date="2023-04" db="EMBL/GenBank/DDBJ databases">
        <title>Jannaschia ovalis sp. nov., a marine bacterium isolated from sea tidal flat.</title>
        <authorList>
            <person name="Kwon D.Y."/>
            <person name="Kim J.-J."/>
        </authorList>
    </citation>
    <scope>NUCLEOTIDE SEQUENCE [LARGE SCALE GENOMIC DNA]</scope>
    <source>
        <strain evidence="2 3">GRR-S6-38</strain>
    </source>
</reference>